<reference evidence="9 10" key="1">
    <citation type="submission" date="2021-03" db="EMBL/GenBank/DDBJ databases">
        <title>Genomic Encyclopedia of Type Strains, Phase IV (KMG-IV): sequencing the most valuable type-strain genomes for metagenomic binning, comparative biology and taxonomic classification.</title>
        <authorList>
            <person name="Goeker M."/>
        </authorList>
    </citation>
    <scope>NUCLEOTIDE SEQUENCE [LARGE SCALE GENOMIC DNA]</scope>
    <source>
        <strain evidence="9 10">DSM 3984</strain>
    </source>
</reference>
<comment type="subcellular location">
    <subcellularLocation>
        <location evidence="1">Cell membrane</location>
        <topology evidence="1">Multi-pass membrane protein</topology>
    </subcellularLocation>
</comment>
<evidence type="ECO:0000313" key="10">
    <source>
        <dbReference type="Proteomes" id="UP000783390"/>
    </source>
</evidence>
<dbReference type="RefSeq" id="WP_209797267.1">
    <property type="nucleotide sequence ID" value="NZ_JAGGJZ010000006.1"/>
</dbReference>
<feature type="transmembrane region" description="Helical" evidence="7">
    <location>
        <begin position="66"/>
        <end position="88"/>
    </location>
</feature>
<feature type="transmembrane region" description="Helical" evidence="7">
    <location>
        <begin position="258"/>
        <end position="279"/>
    </location>
</feature>
<dbReference type="PANTHER" id="PTHR32322">
    <property type="entry name" value="INNER MEMBRANE TRANSPORTER"/>
    <property type="match status" value="1"/>
</dbReference>
<feature type="transmembrane region" description="Helical" evidence="7">
    <location>
        <begin position="94"/>
        <end position="115"/>
    </location>
</feature>
<evidence type="ECO:0000256" key="6">
    <source>
        <dbReference type="ARBA" id="ARBA00023136"/>
    </source>
</evidence>
<dbReference type="InterPro" id="IPR050638">
    <property type="entry name" value="AA-Vitamin_Transporters"/>
</dbReference>
<accession>A0ABS4F261</accession>
<feature type="transmembrane region" description="Helical" evidence="7">
    <location>
        <begin position="177"/>
        <end position="198"/>
    </location>
</feature>
<name>A0ABS4F261_9CLOT</name>
<feature type="transmembrane region" description="Helical" evidence="7">
    <location>
        <begin position="35"/>
        <end position="54"/>
    </location>
</feature>
<feature type="domain" description="EamA" evidence="8">
    <location>
        <begin position="3"/>
        <end position="138"/>
    </location>
</feature>
<keyword evidence="10" id="KW-1185">Reference proteome</keyword>
<evidence type="ECO:0000256" key="5">
    <source>
        <dbReference type="ARBA" id="ARBA00022989"/>
    </source>
</evidence>
<organism evidence="9 10">
    <name type="scientific">Clostridium moniliforme</name>
    <dbReference type="NCBI Taxonomy" id="39489"/>
    <lineage>
        <taxon>Bacteria</taxon>
        <taxon>Bacillati</taxon>
        <taxon>Bacillota</taxon>
        <taxon>Clostridia</taxon>
        <taxon>Eubacteriales</taxon>
        <taxon>Clostridiaceae</taxon>
        <taxon>Clostridium</taxon>
    </lineage>
</organism>
<comment type="similarity">
    <text evidence="2">Belongs to the EamA transporter family.</text>
</comment>
<dbReference type="Pfam" id="PF00892">
    <property type="entry name" value="EamA"/>
    <property type="match status" value="2"/>
</dbReference>
<keyword evidence="6 7" id="KW-0472">Membrane</keyword>
<keyword evidence="4 7" id="KW-0812">Transmembrane</keyword>
<feature type="transmembrane region" description="Helical" evidence="7">
    <location>
        <begin position="285"/>
        <end position="304"/>
    </location>
</feature>
<evidence type="ECO:0000256" key="4">
    <source>
        <dbReference type="ARBA" id="ARBA00022692"/>
    </source>
</evidence>
<feature type="transmembrane region" description="Helical" evidence="7">
    <location>
        <begin position="232"/>
        <end position="251"/>
    </location>
</feature>
<comment type="caution">
    <text evidence="9">The sequence shown here is derived from an EMBL/GenBank/DDBJ whole genome shotgun (WGS) entry which is preliminary data.</text>
</comment>
<dbReference type="Proteomes" id="UP000783390">
    <property type="component" value="Unassembled WGS sequence"/>
</dbReference>
<keyword evidence="3" id="KW-1003">Cell membrane</keyword>
<dbReference type="InterPro" id="IPR037185">
    <property type="entry name" value="EmrE-like"/>
</dbReference>
<dbReference type="EMBL" id="JAGGJZ010000006">
    <property type="protein sequence ID" value="MBP1890344.1"/>
    <property type="molecule type" value="Genomic_DNA"/>
</dbReference>
<evidence type="ECO:0000259" key="8">
    <source>
        <dbReference type="Pfam" id="PF00892"/>
    </source>
</evidence>
<feature type="domain" description="EamA" evidence="8">
    <location>
        <begin position="147"/>
        <end position="302"/>
    </location>
</feature>
<evidence type="ECO:0000256" key="2">
    <source>
        <dbReference type="ARBA" id="ARBA00007362"/>
    </source>
</evidence>
<evidence type="ECO:0000256" key="7">
    <source>
        <dbReference type="SAM" id="Phobius"/>
    </source>
</evidence>
<gene>
    <name evidence="9" type="ORF">J2Z53_001939</name>
</gene>
<feature type="transmembrane region" description="Helical" evidence="7">
    <location>
        <begin position="147"/>
        <end position="165"/>
    </location>
</feature>
<dbReference type="SUPFAM" id="SSF103481">
    <property type="entry name" value="Multidrug resistance efflux transporter EmrE"/>
    <property type="match status" value="2"/>
</dbReference>
<proteinExistence type="inferred from homology"/>
<dbReference type="InterPro" id="IPR000620">
    <property type="entry name" value="EamA_dom"/>
</dbReference>
<keyword evidence="5 7" id="KW-1133">Transmembrane helix</keyword>
<protein>
    <submittedName>
        <fullName evidence="9">Drug/metabolite transporter (DMT)-like permease</fullName>
    </submittedName>
</protein>
<feature type="transmembrane region" description="Helical" evidence="7">
    <location>
        <begin position="122"/>
        <end position="141"/>
    </location>
</feature>
<evidence type="ECO:0000313" key="9">
    <source>
        <dbReference type="EMBL" id="MBP1890344.1"/>
    </source>
</evidence>
<sequence>MKKGCLFIIVATILFSSMEISIKLSGSMFNPVQINFLRFFIGGIILLPIAISRLKKGNIFLIKRDIPFFALTGFLCIIISMTFFQLAIVYTKASIVAILFSCNPVILLIFTAIFLKEKLSTSIIISIFISLLGIVFIINPFSLSKPLGIILALMSAISFAAYSVVCRYGTKKYFYDGIVLTGFTFIIGSLELLGLILISHIKGVSRFLISINLNEFANIPVLKGINTGSLPMLLYLGIGVTGIGFCCYFLAMEEVGVSLSSLIFFIKPALAPIFALIILNEVIHLNTIVGILIILVGSVITFMANLKSLRNNKITDMIIENDKQLRI</sequence>
<evidence type="ECO:0000256" key="3">
    <source>
        <dbReference type="ARBA" id="ARBA00022475"/>
    </source>
</evidence>
<evidence type="ECO:0000256" key="1">
    <source>
        <dbReference type="ARBA" id="ARBA00004651"/>
    </source>
</evidence>
<dbReference type="PANTHER" id="PTHR32322:SF18">
    <property type="entry name" value="S-ADENOSYLMETHIONINE_S-ADENOSYLHOMOCYSTEINE TRANSPORTER"/>
    <property type="match status" value="1"/>
</dbReference>